<keyword evidence="6 14" id="KW-0460">Magnesium</keyword>
<evidence type="ECO:0000256" key="7">
    <source>
        <dbReference type="ARBA" id="ARBA00022946"/>
    </source>
</evidence>
<keyword evidence="10" id="KW-0496">Mitochondrion</keyword>
<accession>A0AAN7AG30</accession>
<keyword evidence="17" id="KW-1185">Reference proteome</keyword>
<dbReference type="CDD" id="cd12823">
    <property type="entry name" value="Mrs2_Mfm1p-like"/>
    <property type="match status" value="1"/>
</dbReference>
<dbReference type="GO" id="GO:0015095">
    <property type="term" value="F:magnesium ion transmembrane transporter activity"/>
    <property type="evidence" value="ECO:0007669"/>
    <property type="project" value="TreeGrafter"/>
</dbReference>
<dbReference type="Pfam" id="PF22099">
    <property type="entry name" value="MRS2-like"/>
    <property type="match status" value="1"/>
</dbReference>
<dbReference type="PANTHER" id="PTHR13890">
    <property type="entry name" value="RNA SPLICING PROTEIN MRS2, MITOCHONDRIAL"/>
    <property type="match status" value="1"/>
</dbReference>
<dbReference type="FunFam" id="1.20.58.340:FF:000005">
    <property type="entry name" value="Inner membrane magnesium transporter MRS2"/>
    <property type="match status" value="1"/>
</dbReference>
<dbReference type="FunFam" id="2.40.128.330:FF:000002">
    <property type="entry name" value="Inner membrane magnesium transporter mrs2"/>
    <property type="match status" value="1"/>
</dbReference>
<feature type="region of interest" description="Disordered" evidence="15">
    <location>
        <begin position="165"/>
        <end position="203"/>
    </location>
</feature>
<evidence type="ECO:0000256" key="11">
    <source>
        <dbReference type="ARBA" id="ARBA00023136"/>
    </source>
</evidence>
<dbReference type="PANTHER" id="PTHR13890:SF0">
    <property type="entry name" value="MAGNESIUM TRANSPORTER MRS2 HOMOLOG, MITOCHONDRIAL"/>
    <property type="match status" value="1"/>
</dbReference>
<evidence type="ECO:0000313" key="16">
    <source>
        <dbReference type="EMBL" id="KAK4187311.1"/>
    </source>
</evidence>
<dbReference type="Gene3D" id="1.20.58.340">
    <property type="entry name" value="Magnesium transport protein CorA, transmembrane region"/>
    <property type="match status" value="1"/>
</dbReference>
<organism evidence="16 17">
    <name type="scientific">Podospora australis</name>
    <dbReference type="NCBI Taxonomy" id="1536484"/>
    <lineage>
        <taxon>Eukaryota</taxon>
        <taxon>Fungi</taxon>
        <taxon>Dikarya</taxon>
        <taxon>Ascomycota</taxon>
        <taxon>Pezizomycotina</taxon>
        <taxon>Sordariomycetes</taxon>
        <taxon>Sordariomycetidae</taxon>
        <taxon>Sordariales</taxon>
        <taxon>Podosporaceae</taxon>
        <taxon>Podospora</taxon>
    </lineage>
</organism>
<dbReference type="EMBL" id="MU864405">
    <property type="protein sequence ID" value="KAK4187311.1"/>
    <property type="molecule type" value="Genomic_DNA"/>
</dbReference>
<dbReference type="InterPro" id="IPR045863">
    <property type="entry name" value="CorA_TM1_TM2"/>
</dbReference>
<sequence length="618" mass="69121">MQSNLNCTLKCPDRPDKGGYQRRGFNVMQPASCKLKRIVTGLRSRTLPIQFDLQNSLTETSQPNPPLLTLKFGVAMPPALRTPAPSPRLLRFLRAQSEGIFYAECTFVRRNSKAATTVPCRNASSASNILTRPRQLGTRGTGRCNSPLQAGILNLDSLIPKSLRKQRTTASGTKTQGAGLTGGAARYSSSDQTPCDKSERSWQDWLFGPSPKKSVQPLKDDDIAVRIEEESGSIFQRRALSSKAALDPRLRCTEVDGNGDVIMVDGELKKSELIARYGLLPRDLRKIDSSNLPHILVRPSAILLNLLHLKVLIKCDRVLLFDVFGSKSSYPQSAFMYDLQGKLQQKQAPGANSLPYEFRALEAVLMSVTSELEADFESVRDPVIRVLSELEDDIDREKLRVLLVLSKRVSTFEQKAKLVRDAIEELLEADDDLSSMYLTEKVHDLVRGEDDHTEVELLLESYNKICDEVVQEASNLVSSIRNTEEIIRAILDANRNALMLLDLKFSVGTLGLAMGTFLAGLYGMNLENFIEETNWGFGAVTGVSTIFSLLVCWYGLVKLRKIGRVKMNSTSLRKGGDSSHWFREDGHDILLDPTSRERLRRINMMKNSAKPQRKKWPF</sequence>
<evidence type="ECO:0000256" key="2">
    <source>
        <dbReference type="ARBA" id="ARBA00009765"/>
    </source>
</evidence>
<comment type="function">
    <text evidence="12">High-conductance magnesium-selective channel that mediates the influx of magnesium into the mitochondrial matrix. Essential for the splicing of mRNA group II introns in mitochondria by affecting mitochondrial magnesium concentrations, which are critical for group II intron splicing. It also suppresses a variety of mitochondrial intron mutations and its absence may disturb the assembly of mitochondrial membrane complexes.</text>
</comment>
<evidence type="ECO:0000256" key="4">
    <source>
        <dbReference type="ARBA" id="ARBA00022692"/>
    </source>
</evidence>
<reference evidence="16" key="1">
    <citation type="journal article" date="2023" name="Mol. Phylogenet. Evol.">
        <title>Genome-scale phylogeny and comparative genomics of the fungal order Sordariales.</title>
        <authorList>
            <person name="Hensen N."/>
            <person name="Bonometti L."/>
            <person name="Westerberg I."/>
            <person name="Brannstrom I.O."/>
            <person name="Guillou S."/>
            <person name="Cros-Aarteil S."/>
            <person name="Calhoun S."/>
            <person name="Haridas S."/>
            <person name="Kuo A."/>
            <person name="Mondo S."/>
            <person name="Pangilinan J."/>
            <person name="Riley R."/>
            <person name="LaButti K."/>
            <person name="Andreopoulos B."/>
            <person name="Lipzen A."/>
            <person name="Chen C."/>
            <person name="Yan M."/>
            <person name="Daum C."/>
            <person name="Ng V."/>
            <person name="Clum A."/>
            <person name="Steindorff A."/>
            <person name="Ohm R.A."/>
            <person name="Martin F."/>
            <person name="Silar P."/>
            <person name="Natvig D.O."/>
            <person name="Lalanne C."/>
            <person name="Gautier V."/>
            <person name="Ament-Velasquez S.L."/>
            <person name="Kruys A."/>
            <person name="Hutchinson M.I."/>
            <person name="Powell A.J."/>
            <person name="Barry K."/>
            <person name="Miller A.N."/>
            <person name="Grigoriev I.V."/>
            <person name="Debuchy R."/>
            <person name="Gladieux P."/>
            <person name="Hiltunen Thoren M."/>
            <person name="Johannesson H."/>
        </authorList>
    </citation>
    <scope>NUCLEOTIDE SEQUENCE</scope>
    <source>
        <strain evidence="16">PSN309</strain>
    </source>
</reference>
<evidence type="ECO:0000313" key="17">
    <source>
        <dbReference type="Proteomes" id="UP001302126"/>
    </source>
</evidence>
<evidence type="ECO:0000256" key="3">
    <source>
        <dbReference type="ARBA" id="ARBA00022448"/>
    </source>
</evidence>
<evidence type="ECO:0000256" key="5">
    <source>
        <dbReference type="ARBA" id="ARBA00022792"/>
    </source>
</evidence>
<name>A0AAN7AG30_9PEZI</name>
<keyword evidence="11 14" id="KW-0472">Membrane</keyword>
<keyword evidence="3 14" id="KW-0813">Transport</keyword>
<comment type="subcellular location">
    <subcellularLocation>
        <location evidence="1 14">Mitochondrion inner membrane</location>
        <topology evidence="1 14">Multi-pass membrane protein</topology>
    </subcellularLocation>
</comment>
<dbReference type="Proteomes" id="UP001302126">
    <property type="component" value="Unassembled WGS sequence"/>
</dbReference>
<evidence type="ECO:0000256" key="13">
    <source>
        <dbReference type="ARBA" id="ARBA00046701"/>
    </source>
</evidence>
<evidence type="ECO:0000256" key="14">
    <source>
        <dbReference type="RuleBase" id="RU366042"/>
    </source>
</evidence>
<feature type="transmembrane region" description="Helical" evidence="14">
    <location>
        <begin position="535"/>
        <end position="557"/>
    </location>
</feature>
<comment type="similarity">
    <text evidence="2 14">Belongs to the CorA metal ion transporter (MIT) (TC 1.A.35) family.</text>
</comment>
<dbReference type="InterPro" id="IPR039204">
    <property type="entry name" value="MRS2-like"/>
</dbReference>
<keyword evidence="5 14" id="KW-0999">Mitochondrion inner membrane</keyword>
<evidence type="ECO:0000256" key="15">
    <source>
        <dbReference type="SAM" id="MobiDB-lite"/>
    </source>
</evidence>
<keyword evidence="7" id="KW-0809">Transit peptide</keyword>
<proteinExistence type="inferred from homology"/>
<evidence type="ECO:0000256" key="6">
    <source>
        <dbReference type="ARBA" id="ARBA00022842"/>
    </source>
</evidence>
<comment type="caution">
    <text evidence="16">The sequence shown here is derived from an EMBL/GenBank/DDBJ whole genome shotgun (WGS) entry which is preliminary data.</text>
</comment>
<dbReference type="GO" id="GO:0045016">
    <property type="term" value="P:mitochondrial magnesium ion transmembrane transport"/>
    <property type="evidence" value="ECO:0007669"/>
    <property type="project" value="UniProtKB-ARBA"/>
</dbReference>
<evidence type="ECO:0000256" key="12">
    <source>
        <dbReference type="ARBA" id="ARBA00046105"/>
    </source>
</evidence>
<comment type="subunit">
    <text evidence="13">Homopentamer. Forms homooligomers. Interacts with MFM1.</text>
</comment>
<protein>
    <recommendedName>
        <fullName evidence="14">Magnesium transporter</fullName>
    </recommendedName>
</protein>
<evidence type="ECO:0000256" key="10">
    <source>
        <dbReference type="ARBA" id="ARBA00023128"/>
    </source>
</evidence>
<evidence type="ECO:0000256" key="8">
    <source>
        <dbReference type="ARBA" id="ARBA00022989"/>
    </source>
</evidence>
<evidence type="ECO:0000256" key="9">
    <source>
        <dbReference type="ARBA" id="ARBA00023065"/>
    </source>
</evidence>
<keyword evidence="4 14" id="KW-0812">Transmembrane</keyword>
<dbReference type="Gene3D" id="2.40.128.330">
    <property type="match status" value="1"/>
</dbReference>
<dbReference type="GO" id="GO:0005743">
    <property type="term" value="C:mitochondrial inner membrane"/>
    <property type="evidence" value="ECO:0007669"/>
    <property type="project" value="UniProtKB-SubCell"/>
</dbReference>
<keyword evidence="9 14" id="KW-0406">Ion transport</keyword>
<feature type="transmembrane region" description="Helical" evidence="14">
    <location>
        <begin position="505"/>
        <end position="523"/>
    </location>
</feature>
<evidence type="ECO:0000256" key="1">
    <source>
        <dbReference type="ARBA" id="ARBA00004448"/>
    </source>
</evidence>
<keyword evidence="8 14" id="KW-1133">Transmembrane helix</keyword>
<feature type="compositionally biased region" description="Polar residues" evidence="15">
    <location>
        <begin position="168"/>
        <end position="178"/>
    </location>
</feature>
<reference evidence="16" key="2">
    <citation type="submission" date="2023-05" db="EMBL/GenBank/DDBJ databases">
        <authorList>
            <consortium name="Lawrence Berkeley National Laboratory"/>
            <person name="Steindorff A."/>
            <person name="Hensen N."/>
            <person name="Bonometti L."/>
            <person name="Westerberg I."/>
            <person name="Brannstrom I.O."/>
            <person name="Guillou S."/>
            <person name="Cros-Aarteil S."/>
            <person name="Calhoun S."/>
            <person name="Haridas S."/>
            <person name="Kuo A."/>
            <person name="Mondo S."/>
            <person name="Pangilinan J."/>
            <person name="Riley R."/>
            <person name="Labutti K."/>
            <person name="Andreopoulos B."/>
            <person name="Lipzen A."/>
            <person name="Chen C."/>
            <person name="Yanf M."/>
            <person name="Daum C."/>
            <person name="Ng V."/>
            <person name="Clum A."/>
            <person name="Ohm R."/>
            <person name="Martin F."/>
            <person name="Silar P."/>
            <person name="Natvig D."/>
            <person name="Lalanne C."/>
            <person name="Gautier V."/>
            <person name="Ament-Velasquez S.L."/>
            <person name="Kruys A."/>
            <person name="Hutchinson M.I."/>
            <person name="Powell A.J."/>
            <person name="Barry K."/>
            <person name="Miller A.N."/>
            <person name="Grigoriev I.V."/>
            <person name="Debuchy R."/>
            <person name="Gladieux P."/>
            <person name="Thoren M.H."/>
            <person name="Johannesson H."/>
        </authorList>
    </citation>
    <scope>NUCLEOTIDE SEQUENCE</scope>
    <source>
        <strain evidence="16">PSN309</strain>
    </source>
</reference>
<gene>
    <name evidence="16" type="ORF">QBC35DRAFT_552336</name>
</gene>
<dbReference type="SUPFAM" id="SSF144083">
    <property type="entry name" value="Magnesium transport protein CorA, transmembrane region"/>
    <property type="match status" value="1"/>
</dbReference>
<dbReference type="AlphaFoldDB" id="A0AAN7AG30"/>